<dbReference type="Gene3D" id="3.10.129.10">
    <property type="entry name" value="Hotdog Thioesterase"/>
    <property type="match status" value="1"/>
</dbReference>
<comment type="caution">
    <text evidence="3">The sequence shown here is derived from an EMBL/GenBank/DDBJ whole genome shotgun (WGS) entry which is preliminary data.</text>
</comment>
<dbReference type="NCBIfam" id="TIGR00369">
    <property type="entry name" value="unchar_dom_1"/>
    <property type="match status" value="1"/>
</dbReference>
<dbReference type="GO" id="GO:0061522">
    <property type="term" value="F:1,4-dihydroxy-2-naphthoyl-CoA thioesterase activity"/>
    <property type="evidence" value="ECO:0007669"/>
    <property type="project" value="TreeGrafter"/>
</dbReference>
<dbReference type="InterPro" id="IPR003736">
    <property type="entry name" value="PAAI_dom"/>
</dbReference>
<dbReference type="PANTHER" id="PTHR43240:SF7">
    <property type="entry name" value="BLR7284 PROTEIN"/>
    <property type="match status" value="1"/>
</dbReference>
<dbReference type="Pfam" id="PF03061">
    <property type="entry name" value="4HBT"/>
    <property type="match status" value="1"/>
</dbReference>
<keyword evidence="4" id="KW-1185">Reference proteome</keyword>
<dbReference type="InterPro" id="IPR006683">
    <property type="entry name" value="Thioestr_dom"/>
</dbReference>
<dbReference type="PANTHER" id="PTHR43240">
    <property type="entry name" value="1,4-DIHYDROXY-2-NAPHTHOYL-COA THIOESTERASE 1"/>
    <property type="match status" value="1"/>
</dbReference>
<organism evidence="3 4">
    <name type="scientific">Stenotrophobium rhamnosiphilum</name>
    <dbReference type="NCBI Taxonomy" id="2029166"/>
    <lineage>
        <taxon>Bacteria</taxon>
        <taxon>Pseudomonadati</taxon>
        <taxon>Pseudomonadota</taxon>
        <taxon>Gammaproteobacteria</taxon>
        <taxon>Nevskiales</taxon>
        <taxon>Nevskiaceae</taxon>
        <taxon>Stenotrophobium</taxon>
    </lineage>
</organism>
<sequence>MSLTSPYHQALTERFMQVVPHVRELGMQIVDLQTEGIHIRLPYREEWLGDVVHGLIHPGIISTLVDSGSGLAVLARLENPEPIATLDLRMDYQRPALKDLSLDCRAEAYRVTPHIVFVRAKVWQTDEDKPIALSQLAFMRSSTSKKRVV</sequence>
<accession>A0A2T5MHQ4</accession>
<dbReference type="OrthoDB" id="9813158at2"/>
<gene>
    <name evidence="3" type="ORF">CJD38_05185</name>
</gene>
<dbReference type="EMBL" id="QANS01000002">
    <property type="protein sequence ID" value="PTU32069.1"/>
    <property type="molecule type" value="Genomic_DNA"/>
</dbReference>
<evidence type="ECO:0000256" key="1">
    <source>
        <dbReference type="ARBA" id="ARBA00022801"/>
    </source>
</evidence>
<protein>
    <submittedName>
        <fullName evidence="3">Thioesterase</fullName>
    </submittedName>
</protein>
<dbReference type="InterPro" id="IPR029069">
    <property type="entry name" value="HotDog_dom_sf"/>
</dbReference>
<keyword evidence="1" id="KW-0378">Hydrolase</keyword>
<dbReference type="GO" id="GO:0005829">
    <property type="term" value="C:cytosol"/>
    <property type="evidence" value="ECO:0007669"/>
    <property type="project" value="TreeGrafter"/>
</dbReference>
<dbReference type="RefSeq" id="WP_107939260.1">
    <property type="nucleotide sequence ID" value="NZ_QANS01000002.1"/>
</dbReference>
<dbReference type="CDD" id="cd03443">
    <property type="entry name" value="PaaI_thioesterase"/>
    <property type="match status" value="1"/>
</dbReference>
<evidence type="ECO:0000259" key="2">
    <source>
        <dbReference type="Pfam" id="PF03061"/>
    </source>
</evidence>
<name>A0A2T5MHQ4_9GAMM</name>
<proteinExistence type="predicted"/>
<feature type="domain" description="Thioesterase" evidence="2">
    <location>
        <begin position="53"/>
        <end position="129"/>
    </location>
</feature>
<reference evidence="3 4" key="1">
    <citation type="submission" date="2018-04" db="EMBL/GenBank/DDBJ databases">
        <title>Novel species isolated from glacier.</title>
        <authorList>
            <person name="Liu Q."/>
            <person name="Xin Y.-H."/>
        </authorList>
    </citation>
    <scope>NUCLEOTIDE SEQUENCE [LARGE SCALE GENOMIC DNA]</scope>
    <source>
        <strain evidence="3 4">GT1R17</strain>
    </source>
</reference>
<dbReference type="SUPFAM" id="SSF54637">
    <property type="entry name" value="Thioesterase/thiol ester dehydrase-isomerase"/>
    <property type="match status" value="1"/>
</dbReference>
<evidence type="ECO:0000313" key="4">
    <source>
        <dbReference type="Proteomes" id="UP000244248"/>
    </source>
</evidence>
<dbReference type="Proteomes" id="UP000244248">
    <property type="component" value="Unassembled WGS sequence"/>
</dbReference>
<evidence type="ECO:0000313" key="3">
    <source>
        <dbReference type="EMBL" id="PTU32069.1"/>
    </source>
</evidence>
<dbReference type="AlphaFoldDB" id="A0A2T5MHQ4"/>